<evidence type="ECO:0000313" key="2">
    <source>
        <dbReference type="EMBL" id="JAT65280.1"/>
    </source>
</evidence>
<dbReference type="InterPro" id="IPR034565">
    <property type="entry name" value="Put_cell_wall"/>
</dbReference>
<dbReference type="PANTHER" id="PTHR36733:SF1">
    <property type="entry name" value="CELL WALL PROTEIN-RELATED"/>
    <property type="match status" value="1"/>
</dbReference>
<evidence type="ECO:0000256" key="1">
    <source>
        <dbReference type="SAM" id="MobiDB-lite"/>
    </source>
</evidence>
<feature type="non-terminal residue" evidence="2">
    <location>
        <position position="1"/>
    </location>
</feature>
<protein>
    <submittedName>
        <fullName evidence="2">Putative cell wall protein</fullName>
    </submittedName>
</protein>
<dbReference type="PANTHER" id="PTHR36733">
    <property type="entry name" value="CELL WALL PROTEIN-RELATED"/>
    <property type="match status" value="1"/>
</dbReference>
<organism evidence="2">
    <name type="scientific">Anthurium amnicola</name>
    <dbReference type="NCBI Taxonomy" id="1678845"/>
    <lineage>
        <taxon>Eukaryota</taxon>
        <taxon>Viridiplantae</taxon>
        <taxon>Streptophyta</taxon>
        <taxon>Embryophyta</taxon>
        <taxon>Tracheophyta</taxon>
        <taxon>Spermatophyta</taxon>
        <taxon>Magnoliopsida</taxon>
        <taxon>Liliopsida</taxon>
        <taxon>Araceae</taxon>
        <taxon>Pothoideae</taxon>
        <taxon>Potheae</taxon>
        <taxon>Anthurium</taxon>
    </lineage>
</organism>
<accession>A0A1D1ZEE0</accession>
<name>A0A1D1ZEE0_9ARAE</name>
<gene>
    <name evidence="2" type="primary">At2g20870_0</name>
    <name evidence="2" type="ORF">g.30563</name>
</gene>
<proteinExistence type="predicted"/>
<dbReference type="EMBL" id="GDJX01002656">
    <property type="protein sequence ID" value="JAT65280.1"/>
    <property type="molecule type" value="Transcribed_RNA"/>
</dbReference>
<dbReference type="AlphaFoldDB" id="A0A1D1ZEE0"/>
<sequence>RRQATLQSAAHSQTRLLPMAHSPKPSVSVGRLFLLSLLLLVLLPVAQLAVAAGRPVPAPATDKPSKNQTQSTPVETRVEAVDPASKKKSSSSNSSGAAVGDQPDKKQTECLSQGEGTVLIPGIGRYMIGSHPALPTPGRTFLGDSVPAAANPRYLPGFDDTFVPNPGYEVPNPARGAGGP</sequence>
<feature type="region of interest" description="Disordered" evidence="1">
    <location>
        <begin position="55"/>
        <end position="110"/>
    </location>
</feature>
<reference evidence="2" key="1">
    <citation type="submission" date="2015-07" db="EMBL/GenBank/DDBJ databases">
        <title>Transcriptome Assembly of Anthurium amnicola.</title>
        <authorList>
            <person name="Suzuki J."/>
        </authorList>
    </citation>
    <scope>NUCLEOTIDE SEQUENCE</scope>
</reference>